<evidence type="ECO:0008006" key="3">
    <source>
        <dbReference type="Google" id="ProtNLM"/>
    </source>
</evidence>
<evidence type="ECO:0000313" key="2">
    <source>
        <dbReference type="Proteomes" id="UP001597546"/>
    </source>
</evidence>
<organism evidence="1 2">
    <name type="scientific">Pedobacter alpinus</name>
    <dbReference type="NCBI Taxonomy" id="1590643"/>
    <lineage>
        <taxon>Bacteria</taxon>
        <taxon>Pseudomonadati</taxon>
        <taxon>Bacteroidota</taxon>
        <taxon>Sphingobacteriia</taxon>
        <taxon>Sphingobacteriales</taxon>
        <taxon>Sphingobacteriaceae</taxon>
        <taxon>Pedobacter</taxon>
    </lineage>
</organism>
<sequence length="311" mass="36456">MKKFFLKSFLFTAILATAVFYFSSKFERKYHKETDYLAAIIDKENRLNSIDSNRLILVGGSNLAFGLNCELIEQKLPVKVANLGLHAGLSLKFMINEVSSLIKSGDIVILNLEYPLYLDGFEPDIDLIQFTQEIYPKSKEYYQFNPLELFEARYEKFKKYFEEQDFKTDSVFNRKMFNKYGDNIGHLNKPSLQKLIDRQPIGLLETNNSFSILKDFYELCEAENVKVYITYPSYPSSEFVGKNKDRILQLNTKIKENLPQIKLLNSPDRYVFTDDNFYDTIYHLNAKGREKRTLLFIEDLKPVIAKKQLFF</sequence>
<protein>
    <recommendedName>
        <fullName evidence="3">DUF1574 domain-containing protein</fullName>
    </recommendedName>
</protein>
<proteinExistence type="predicted"/>
<comment type="caution">
    <text evidence="1">The sequence shown here is derived from an EMBL/GenBank/DDBJ whole genome shotgun (WGS) entry which is preliminary data.</text>
</comment>
<name>A0ABW5TSX9_9SPHI</name>
<dbReference type="RefSeq" id="WP_379044779.1">
    <property type="nucleotide sequence ID" value="NZ_JBHSKW010000047.1"/>
</dbReference>
<gene>
    <name evidence="1" type="ORF">ACFSSE_11485</name>
</gene>
<evidence type="ECO:0000313" key="1">
    <source>
        <dbReference type="EMBL" id="MFD2732325.1"/>
    </source>
</evidence>
<dbReference type="Proteomes" id="UP001597546">
    <property type="component" value="Unassembled WGS sequence"/>
</dbReference>
<accession>A0ABW5TSX9</accession>
<reference evidence="2" key="1">
    <citation type="journal article" date="2019" name="Int. J. Syst. Evol. Microbiol.">
        <title>The Global Catalogue of Microorganisms (GCM) 10K type strain sequencing project: providing services to taxonomists for standard genome sequencing and annotation.</title>
        <authorList>
            <consortium name="The Broad Institute Genomics Platform"/>
            <consortium name="The Broad Institute Genome Sequencing Center for Infectious Disease"/>
            <person name="Wu L."/>
            <person name="Ma J."/>
        </authorList>
    </citation>
    <scope>NUCLEOTIDE SEQUENCE [LARGE SCALE GENOMIC DNA]</scope>
    <source>
        <strain evidence="2">KCTC 42456</strain>
    </source>
</reference>
<keyword evidence="2" id="KW-1185">Reference proteome</keyword>
<dbReference type="EMBL" id="JBHULV010000040">
    <property type="protein sequence ID" value="MFD2732325.1"/>
    <property type="molecule type" value="Genomic_DNA"/>
</dbReference>